<dbReference type="EMBL" id="CM042881">
    <property type="protein sequence ID" value="KAI4384761.1"/>
    <property type="molecule type" value="Genomic_DNA"/>
</dbReference>
<proteinExistence type="predicted"/>
<reference evidence="2" key="1">
    <citation type="journal article" date="2023" name="Front. Plant Sci.">
        <title>Chromosomal-level genome assembly of Melastoma candidum provides insights into trichome evolution.</title>
        <authorList>
            <person name="Zhong Y."/>
            <person name="Wu W."/>
            <person name="Sun C."/>
            <person name="Zou P."/>
            <person name="Liu Y."/>
            <person name="Dai S."/>
            <person name="Zhou R."/>
        </authorList>
    </citation>
    <scope>NUCLEOTIDE SEQUENCE [LARGE SCALE GENOMIC DNA]</scope>
</reference>
<organism evidence="1 2">
    <name type="scientific">Melastoma candidum</name>
    <dbReference type="NCBI Taxonomy" id="119954"/>
    <lineage>
        <taxon>Eukaryota</taxon>
        <taxon>Viridiplantae</taxon>
        <taxon>Streptophyta</taxon>
        <taxon>Embryophyta</taxon>
        <taxon>Tracheophyta</taxon>
        <taxon>Spermatophyta</taxon>
        <taxon>Magnoliopsida</taxon>
        <taxon>eudicotyledons</taxon>
        <taxon>Gunneridae</taxon>
        <taxon>Pentapetalae</taxon>
        <taxon>rosids</taxon>
        <taxon>malvids</taxon>
        <taxon>Myrtales</taxon>
        <taxon>Melastomataceae</taxon>
        <taxon>Melastomatoideae</taxon>
        <taxon>Melastomateae</taxon>
        <taxon>Melastoma</taxon>
    </lineage>
</organism>
<accession>A0ACB9S2Q3</accession>
<keyword evidence="2" id="KW-1185">Reference proteome</keyword>
<dbReference type="Proteomes" id="UP001057402">
    <property type="component" value="Chromosome 2"/>
</dbReference>
<sequence length="257" mass="28338">MSPLPLTTPTPFLSKTDLLPNYFKHNNFSSFVRQLNTYGFRKVMPDRWEFSNDCFRRGERGLLCDIQRRKVVVAPLLVTAPVVSAAVIPEAVIAVAAAISMISPSDSGEEQAMSSQSSSFVCGQNCAADVMEENERLRKENVLLCKELTQMKRLCGNILSLMSNYANGRSEGTPECVRALDLLSMCGYADACDGSAAVAEEVMLEDGEEVGGEEEMRLFLGTKRGRCDELLERGHSSQLQLPNFGKVKMEPSDRHDG</sequence>
<name>A0ACB9S2Q3_9MYRT</name>
<gene>
    <name evidence="1" type="ORF">MLD38_002869</name>
</gene>
<comment type="caution">
    <text evidence="1">The sequence shown here is derived from an EMBL/GenBank/DDBJ whole genome shotgun (WGS) entry which is preliminary data.</text>
</comment>
<evidence type="ECO:0000313" key="1">
    <source>
        <dbReference type="EMBL" id="KAI4384761.1"/>
    </source>
</evidence>
<evidence type="ECO:0000313" key="2">
    <source>
        <dbReference type="Proteomes" id="UP001057402"/>
    </source>
</evidence>
<protein>
    <submittedName>
        <fullName evidence="1">Uncharacterized protein</fullName>
    </submittedName>
</protein>